<evidence type="ECO:0000313" key="3">
    <source>
        <dbReference type="Proteomes" id="UP000184364"/>
    </source>
</evidence>
<evidence type="ECO:0000256" key="1">
    <source>
        <dbReference type="SAM" id="MobiDB-lite"/>
    </source>
</evidence>
<keyword evidence="3" id="KW-1185">Reference proteome</keyword>
<evidence type="ECO:0000313" key="2">
    <source>
        <dbReference type="EMBL" id="SHL95268.1"/>
    </source>
</evidence>
<organism evidence="2 3">
    <name type="scientific">Chryseobacterium polytrichastri</name>
    <dbReference type="NCBI Taxonomy" id="1302687"/>
    <lineage>
        <taxon>Bacteria</taxon>
        <taxon>Pseudomonadati</taxon>
        <taxon>Bacteroidota</taxon>
        <taxon>Flavobacteriia</taxon>
        <taxon>Flavobacteriales</taxon>
        <taxon>Weeksellaceae</taxon>
        <taxon>Chryseobacterium group</taxon>
        <taxon>Chryseobacterium</taxon>
    </lineage>
</organism>
<dbReference type="Proteomes" id="UP000184364">
    <property type="component" value="Unassembled WGS sequence"/>
</dbReference>
<name>A0A1M7EUJ0_9FLAO</name>
<sequence>MQNIQDLKEKIFFESKNIIDILEKINNVDELLSKQDLVDELANRISFLRLLEKNIEYFLPENQSQVSENEKSISFVNNDFESQESNHEVTEEEAIFNNEFNEIDENDNKSSYEENGVGFVEGENNTPNLHVGAVEEEAIFNNQLNEIVENEYHENVVTFVGENSDSVDTLHEKKCNEDVTEEEVIFNNQLNEIDEDQPSDYQGSILNFVDEERILANAEPETDEDIQEEIFNQHLTQEEVIFNNQLNEIDEFENELSDDRGNEINNFDEEEKVQYNFESEELKREIQEAIPTAFETEILDDDEMLIEENEEQFVSSNVAIEQGEMVNETSNVENILSEIKNDAQVEEKQEQKIVEEESDKRKIVDFDRPSHDDEKENLASDESFENLDAYNQEKKIRLSNIKGLKAVQSLFDDDHLEALETPKEKPVPVVKEETGSILKTNIPTNLMEAEKTKPEFKLDLNDRIAFTKTLFGGSQSELNDAIGVLNRFRTLEEAKEYLSDLYYDRKWSKVDEYAQRLWILVENKFL</sequence>
<protein>
    <submittedName>
        <fullName evidence="2">Uncharacterized protein</fullName>
    </submittedName>
</protein>
<dbReference type="AlphaFoldDB" id="A0A1M7EUJ0"/>
<dbReference type="EMBL" id="FRAV01000029">
    <property type="protein sequence ID" value="SHL95268.1"/>
    <property type="molecule type" value="Genomic_DNA"/>
</dbReference>
<dbReference type="RefSeq" id="WP_073295139.1">
    <property type="nucleotide sequence ID" value="NZ_FRAV01000029.1"/>
</dbReference>
<gene>
    <name evidence="2" type="ORF">SAMN05444267_102935</name>
</gene>
<feature type="region of interest" description="Disordered" evidence="1">
    <location>
        <begin position="350"/>
        <end position="378"/>
    </location>
</feature>
<accession>A0A1M7EUJ0</accession>
<reference evidence="3" key="1">
    <citation type="submission" date="2016-11" db="EMBL/GenBank/DDBJ databases">
        <authorList>
            <person name="Varghese N."/>
            <person name="Submissions S."/>
        </authorList>
    </citation>
    <scope>NUCLEOTIDE SEQUENCE [LARGE SCALE GENOMIC DNA]</scope>
    <source>
        <strain evidence="3">DSM 26899</strain>
    </source>
</reference>
<proteinExistence type="predicted"/>
<dbReference type="OrthoDB" id="1100725at2"/>
<dbReference type="STRING" id="1302687.SAMN05444267_102935"/>